<feature type="non-terminal residue" evidence="2">
    <location>
        <position position="1"/>
    </location>
</feature>
<accession>A0A2W2EU61</accession>
<feature type="domain" description="Nbr1 FW" evidence="1">
    <location>
        <begin position="12"/>
        <end position="99"/>
    </location>
</feature>
<evidence type="ECO:0000313" key="3">
    <source>
        <dbReference type="Proteomes" id="UP000248544"/>
    </source>
</evidence>
<comment type="caution">
    <text evidence="2">The sequence shown here is derived from an EMBL/GenBank/DDBJ whole genome shotgun (WGS) entry which is preliminary data.</text>
</comment>
<evidence type="ECO:0000313" key="2">
    <source>
        <dbReference type="EMBL" id="PZG26133.1"/>
    </source>
</evidence>
<dbReference type="Proteomes" id="UP000248544">
    <property type="component" value="Unassembled WGS sequence"/>
</dbReference>
<dbReference type="Pfam" id="PF16158">
    <property type="entry name" value="N_BRCA1_IG"/>
    <property type="match status" value="1"/>
</dbReference>
<gene>
    <name evidence="2" type="ORF">C1I98_34105</name>
</gene>
<evidence type="ECO:0000259" key="1">
    <source>
        <dbReference type="Pfam" id="PF16158"/>
    </source>
</evidence>
<dbReference type="CDD" id="cd14947">
    <property type="entry name" value="NBR1_like"/>
    <property type="match status" value="1"/>
</dbReference>
<dbReference type="EMBL" id="POUA01000441">
    <property type="protein sequence ID" value="PZG26133.1"/>
    <property type="molecule type" value="Genomic_DNA"/>
</dbReference>
<dbReference type="PANTHER" id="PTHR20930">
    <property type="entry name" value="OVARIAN CARCINOMA ANTIGEN CA125-RELATED"/>
    <property type="match status" value="1"/>
</dbReference>
<dbReference type="Gene3D" id="2.60.40.10">
    <property type="entry name" value="Immunoglobulins"/>
    <property type="match status" value="1"/>
</dbReference>
<dbReference type="GO" id="GO:0005975">
    <property type="term" value="P:carbohydrate metabolic process"/>
    <property type="evidence" value="ECO:0007669"/>
    <property type="project" value="UniProtKB-ARBA"/>
</dbReference>
<dbReference type="InterPro" id="IPR013783">
    <property type="entry name" value="Ig-like_fold"/>
</dbReference>
<sequence length="123" mass="13608">NGDASVFMGDITLGDCTHVGPGKTVRKVWRLKNTGTVHWKGYSLRRLEPQQPDQCQTPAEVPVKETAPGKLVDIRVDITTPTKPGFCFVRFKMMNAAKELVFPGSRPINFQLIIDENSGSPPQ</sequence>
<proteinExistence type="predicted"/>
<dbReference type="InterPro" id="IPR032350">
    <property type="entry name" value="Nbr1_FW"/>
</dbReference>
<name>A0A2W2EU61_9ACTN</name>
<keyword evidence="3" id="KW-1185">Reference proteome</keyword>
<organism evidence="2 3">
    <name type="scientific">Spongiactinospora gelatinilytica</name>
    <dbReference type="NCBI Taxonomy" id="2666298"/>
    <lineage>
        <taxon>Bacteria</taxon>
        <taxon>Bacillati</taxon>
        <taxon>Actinomycetota</taxon>
        <taxon>Actinomycetes</taxon>
        <taxon>Streptosporangiales</taxon>
        <taxon>Streptosporangiaceae</taxon>
        <taxon>Spongiactinospora</taxon>
    </lineage>
</organism>
<dbReference type="RefSeq" id="WP_199537432.1">
    <property type="nucleotide sequence ID" value="NZ_POUA01000441.1"/>
</dbReference>
<dbReference type="AlphaFoldDB" id="A0A2W2EU61"/>
<reference evidence="2 3" key="1">
    <citation type="submission" date="2018-01" db="EMBL/GenBank/DDBJ databases">
        <title>Draft genome sequence of Sphaerisporangium sp. 7K107.</title>
        <authorList>
            <person name="Sahin N."/>
            <person name="Saygin H."/>
            <person name="Ay H."/>
        </authorList>
    </citation>
    <scope>NUCLEOTIDE SEQUENCE [LARGE SCALE GENOMIC DNA]</scope>
    <source>
        <strain evidence="2 3">7K107</strain>
    </source>
</reference>
<protein>
    <recommendedName>
        <fullName evidence="1">Nbr1 FW domain-containing protein</fullName>
    </recommendedName>
</protein>
<dbReference type="PANTHER" id="PTHR20930:SF0">
    <property type="entry name" value="PROTEIN ILRUN"/>
    <property type="match status" value="1"/>
</dbReference>